<reference evidence="3" key="2">
    <citation type="journal article" date="2021" name="PeerJ">
        <title>Extensive microbial diversity within the chicken gut microbiome revealed by metagenomics and culture.</title>
        <authorList>
            <person name="Gilroy R."/>
            <person name="Ravi A."/>
            <person name="Getino M."/>
            <person name="Pursley I."/>
            <person name="Horton D.L."/>
            <person name="Alikhan N.F."/>
            <person name="Baker D."/>
            <person name="Gharbi K."/>
            <person name="Hall N."/>
            <person name="Watson M."/>
            <person name="Adriaenssens E.M."/>
            <person name="Foster-Nyarko E."/>
            <person name="Jarju S."/>
            <person name="Secka A."/>
            <person name="Antonio M."/>
            <person name="Oren A."/>
            <person name="Chaudhuri R.R."/>
            <person name="La Ragione R."/>
            <person name="Hildebrand F."/>
            <person name="Pallen M.J."/>
        </authorList>
    </citation>
    <scope>NUCLEOTIDE SEQUENCE</scope>
    <source>
        <strain evidence="3">ChiBcec7-5410</strain>
    </source>
</reference>
<proteinExistence type="predicted"/>
<keyword evidence="1" id="KW-1133">Transmembrane helix</keyword>
<dbReference type="InterPro" id="IPR009589">
    <property type="entry name" value="PH_YyaB-like"/>
</dbReference>
<keyword evidence="1" id="KW-0812">Transmembrane</keyword>
<protein>
    <submittedName>
        <fullName evidence="3">PH domain-containing protein</fullName>
    </submittedName>
</protein>
<dbReference type="Proteomes" id="UP000824160">
    <property type="component" value="Unassembled WGS sequence"/>
</dbReference>
<feature type="domain" description="Uncharacterized protein YyaB-like PH" evidence="2">
    <location>
        <begin position="78"/>
        <end position="146"/>
    </location>
</feature>
<gene>
    <name evidence="3" type="ORF">IAC43_08270</name>
</gene>
<comment type="caution">
    <text evidence="3">The sequence shown here is derived from an EMBL/GenBank/DDBJ whole genome shotgun (WGS) entry which is preliminary data.</text>
</comment>
<name>A0A9D1H7P9_9FIRM</name>
<evidence type="ECO:0000259" key="2">
    <source>
        <dbReference type="Pfam" id="PF06713"/>
    </source>
</evidence>
<evidence type="ECO:0000313" key="3">
    <source>
        <dbReference type="EMBL" id="HIT95168.1"/>
    </source>
</evidence>
<dbReference type="AlphaFoldDB" id="A0A9D1H7P9"/>
<dbReference type="EMBL" id="DVLW01000227">
    <property type="protein sequence ID" value="HIT95168.1"/>
    <property type="molecule type" value="Genomic_DNA"/>
</dbReference>
<feature type="transmembrane region" description="Helical" evidence="1">
    <location>
        <begin position="51"/>
        <end position="70"/>
    </location>
</feature>
<sequence>MSLTAKSKLYEHQGMIFKGKVDWWFYGIMILIAVILVPIIVSAFMDGMTGAAVVDLLVLGVIEGFCGLIVGRNYVRMESGGLTIVFGLIQLPIRYSEVTAISETHNMLSSLAASLDRIEIRYGKNGCVMIAVVEKQAFIAEMKKRCPDCTIGG</sequence>
<dbReference type="Pfam" id="PF06713">
    <property type="entry name" value="bPH_4"/>
    <property type="match status" value="1"/>
</dbReference>
<evidence type="ECO:0000313" key="4">
    <source>
        <dbReference type="Proteomes" id="UP000824160"/>
    </source>
</evidence>
<evidence type="ECO:0000256" key="1">
    <source>
        <dbReference type="SAM" id="Phobius"/>
    </source>
</evidence>
<keyword evidence="1" id="KW-0472">Membrane</keyword>
<organism evidence="3 4">
    <name type="scientific">Candidatus Faecivivens stercoripullorum</name>
    <dbReference type="NCBI Taxonomy" id="2840805"/>
    <lineage>
        <taxon>Bacteria</taxon>
        <taxon>Bacillati</taxon>
        <taxon>Bacillota</taxon>
        <taxon>Clostridia</taxon>
        <taxon>Eubacteriales</taxon>
        <taxon>Oscillospiraceae</taxon>
        <taxon>Oscillospiraceae incertae sedis</taxon>
        <taxon>Candidatus Faecivivens</taxon>
    </lineage>
</organism>
<feature type="transmembrane region" description="Helical" evidence="1">
    <location>
        <begin position="21"/>
        <end position="45"/>
    </location>
</feature>
<accession>A0A9D1H7P9</accession>
<reference evidence="3" key="1">
    <citation type="submission" date="2020-10" db="EMBL/GenBank/DDBJ databases">
        <authorList>
            <person name="Gilroy R."/>
        </authorList>
    </citation>
    <scope>NUCLEOTIDE SEQUENCE</scope>
    <source>
        <strain evidence="3">ChiBcec7-5410</strain>
    </source>
</reference>
<dbReference type="GO" id="GO:0030153">
    <property type="term" value="P:bacteriocin immunity"/>
    <property type="evidence" value="ECO:0007669"/>
    <property type="project" value="InterPro"/>
</dbReference>